<evidence type="ECO:0000256" key="1">
    <source>
        <dbReference type="ARBA" id="ARBA00008950"/>
    </source>
</evidence>
<dbReference type="AlphaFoldDB" id="A0A1M6E3C8"/>
<dbReference type="NCBIfam" id="TIGR00040">
    <property type="entry name" value="yfcE"/>
    <property type="match status" value="1"/>
</dbReference>
<dbReference type="GO" id="GO:0016787">
    <property type="term" value="F:hydrolase activity"/>
    <property type="evidence" value="ECO:0007669"/>
    <property type="project" value="UniProtKB-UniRule"/>
</dbReference>
<sequence length="159" mass="17567">MLVAVVSDTHGVSEYIKKVANVITKADILIHLGDNISDLDELKTKFTGTVYGVKGNCDFENSIPKELLIDIEGKKILITHGDRYNVKAGINTLYYSALEKKVDVALFGHSHIPLIVEQDGVLFVNPGSPSLPRLNARTIAFLEVNKDKPVSAYLYEIRV</sequence>
<comment type="similarity">
    <text evidence="1 2">Belongs to the metallophosphoesterase superfamily. YfcE family.</text>
</comment>
<dbReference type="CDD" id="cd00841">
    <property type="entry name" value="MPP_YfcE"/>
    <property type="match status" value="1"/>
</dbReference>
<comment type="cofactor">
    <cofactor evidence="2">
        <name>a divalent metal cation</name>
        <dbReference type="ChEBI" id="CHEBI:60240"/>
    </cofactor>
</comment>
<dbReference type="InterPro" id="IPR024654">
    <property type="entry name" value="Calcineurin-like_PHP_lpxH"/>
</dbReference>
<organism evidence="4 5">
    <name type="scientific">Clostridium intestinale DSM 6191</name>
    <dbReference type="NCBI Taxonomy" id="1121320"/>
    <lineage>
        <taxon>Bacteria</taxon>
        <taxon>Bacillati</taxon>
        <taxon>Bacillota</taxon>
        <taxon>Clostridia</taxon>
        <taxon>Eubacteriales</taxon>
        <taxon>Clostridiaceae</taxon>
        <taxon>Clostridium</taxon>
    </lineage>
</organism>
<dbReference type="EC" id="3.1.4.-" evidence="2"/>
<protein>
    <recommendedName>
        <fullName evidence="2">Phosphoesterase</fullName>
        <ecNumber evidence="2">3.1.4.-</ecNumber>
    </recommendedName>
</protein>
<dbReference type="EMBL" id="FQXU01000020">
    <property type="protein sequence ID" value="SHI80044.1"/>
    <property type="molecule type" value="Genomic_DNA"/>
</dbReference>
<dbReference type="InterPro" id="IPR041802">
    <property type="entry name" value="MPP_YfcE"/>
</dbReference>
<evidence type="ECO:0000313" key="4">
    <source>
        <dbReference type="EMBL" id="SHI80044.1"/>
    </source>
</evidence>
<dbReference type="GO" id="GO:0046872">
    <property type="term" value="F:metal ion binding"/>
    <property type="evidence" value="ECO:0007669"/>
    <property type="project" value="UniProtKB-KW"/>
</dbReference>
<name>A0A1M6E3C8_9CLOT</name>
<evidence type="ECO:0000256" key="2">
    <source>
        <dbReference type="RuleBase" id="RU362039"/>
    </source>
</evidence>
<dbReference type="SUPFAM" id="SSF56300">
    <property type="entry name" value="Metallo-dependent phosphatases"/>
    <property type="match status" value="1"/>
</dbReference>
<dbReference type="PANTHER" id="PTHR11124">
    <property type="entry name" value="VACUOLAR SORTING PROTEIN VPS29"/>
    <property type="match status" value="1"/>
</dbReference>
<dbReference type="Gene3D" id="3.60.21.10">
    <property type="match status" value="1"/>
</dbReference>
<feature type="domain" description="Calcineurin-like phosphoesterase" evidence="3">
    <location>
        <begin position="1"/>
        <end position="146"/>
    </location>
</feature>
<gene>
    <name evidence="4" type="ORF">SAMN02745941_04377</name>
</gene>
<proteinExistence type="inferred from homology"/>
<dbReference type="Proteomes" id="UP000184241">
    <property type="component" value="Unassembled WGS sequence"/>
</dbReference>
<dbReference type="InterPro" id="IPR000979">
    <property type="entry name" value="Phosphodiesterase_MJ0936/Vps29"/>
</dbReference>
<evidence type="ECO:0000313" key="5">
    <source>
        <dbReference type="Proteomes" id="UP000184241"/>
    </source>
</evidence>
<reference evidence="4 5" key="1">
    <citation type="submission" date="2016-11" db="EMBL/GenBank/DDBJ databases">
        <authorList>
            <person name="Jaros S."/>
            <person name="Januszkiewicz K."/>
            <person name="Wedrychowicz H."/>
        </authorList>
    </citation>
    <scope>NUCLEOTIDE SEQUENCE [LARGE SCALE GENOMIC DNA]</scope>
    <source>
        <strain evidence="4 5">DSM 6191</strain>
    </source>
</reference>
<evidence type="ECO:0000259" key="3">
    <source>
        <dbReference type="Pfam" id="PF12850"/>
    </source>
</evidence>
<dbReference type="InterPro" id="IPR029052">
    <property type="entry name" value="Metallo-depent_PP-like"/>
</dbReference>
<accession>A0A1M6E3C8</accession>
<dbReference type="Pfam" id="PF12850">
    <property type="entry name" value="Metallophos_2"/>
    <property type="match status" value="1"/>
</dbReference>
<dbReference type="RefSeq" id="WP_073022673.1">
    <property type="nucleotide sequence ID" value="NZ_FQXU01000020.1"/>
</dbReference>
<keyword evidence="2" id="KW-0479">Metal-binding</keyword>